<evidence type="ECO:0000256" key="1">
    <source>
        <dbReference type="ARBA" id="ARBA00022723"/>
    </source>
</evidence>
<dbReference type="SUPFAM" id="SSF56281">
    <property type="entry name" value="Metallo-hydrolase/oxidoreductase"/>
    <property type="match status" value="1"/>
</dbReference>
<feature type="domain" description="Rhodanese" evidence="2">
    <location>
        <begin position="374"/>
        <end position="462"/>
    </location>
</feature>
<feature type="domain" description="Rhodanese" evidence="2">
    <location>
        <begin position="269"/>
        <end position="360"/>
    </location>
</feature>
<name>A0ABU7IKK8_9FLAO</name>
<dbReference type="Pfam" id="PF00581">
    <property type="entry name" value="Rhodanese"/>
    <property type="match status" value="2"/>
</dbReference>
<reference evidence="3 4" key="1">
    <citation type="submission" date="2024-01" db="EMBL/GenBank/DDBJ databases">
        <title>Maribacter spp. originated from different algae showed divergent polysaccharides utilization ability.</title>
        <authorList>
            <person name="Wang H."/>
            <person name="Wu Y."/>
        </authorList>
    </citation>
    <scope>NUCLEOTIDE SEQUENCE [LARGE SCALE GENOMIC DNA]</scope>
    <source>
        <strain evidence="3 4">KPT27_14</strain>
    </source>
</reference>
<dbReference type="InterPro" id="IPR036873">
    <property type="entry name" value="Rhodanese-like_dom_sf"/>
</dbReference>
<dbReference type="PANTHER" id="PTHR43084">
    <property type="entry name" value="PERSULFIDE DIOXYGENASE ETHE1"/>
    <property type="match status" value="1"/>
</dbReference>
<dbReference type="Pfam" id="PF00753">
    <property type="entry name" value="Lactamase_B"/>
    <property type="match status" value="1"/>
</dbReference>
<dbReference type="EMBL" id="JAZDDF010000006">
    <property type="protein sequence ID" value="MEE1973331.1"/>
    <property type="molecule type" value="Genomic_DNA"/>
</dbReference>
<organism evidence="3 4">
    <name type="scientific">Maribacter flavus</name>
    <dbReference type="NCBI Taxonomy" id="1658664"/>
    <lineage>
        <taxon>Bacteria</taxon>
        <taxon>Pseudomonadati</taxon>
        <taxon>Bacteroidota</taxon>
        <taxon>Flavobacteriia</taxon>
        <taxon>Flavobacteriales</taxon>
        <taxon>Flavobacteriaceae</taxon>
        <taxon>Maribacter</taxon>
    </lineage>
</organism>
<dbReference type="CDD" id="cd00158">
    <property type="entry name" value="RHOD"/>
    <property type="match status" value="1"/>
</dbReference>
<dbReference type="InterPro" id="IPR044528">
    <property type="entry name" value="POD-like_MBL-fold"/>
</dbReference>
<dbReference type="PANTHER" id="PTHR43084:SF1">
    <property type="entry name" value="PERSULFIDE DIOXYGENASE ETHE1, MITOCHONDRIAL"/>
    <property type="match status" value="1"/>
</dbReference>
<dbReference type="InterPro" id="IPR001279">
    <property type="entry name" value="Metallo-B-lactamas"/>
</dbReference>
<dbReference type="SUPFAM" id="SSF52821">
    <property type="entry name" value="Rhodanese/Cell cycle control phosphatase"/>
    <property type="match status" value="2"/>
</dbReference>
<keyword evidence="4" id="KW-1185">Reference proteome</keyword>
<dbReference type="Proteomes" id="UP001343698">
    <property type="component" value="Unassembled WGS sequence"/>
</dbReference>
<proteinExistence type="predicted"/>
<sequence length="469" mass="51851">MKVEQIYTGCLAQGAYYIESKGEVAIIDPLREVKPYINRAKLDDAKIKYIFETHFHADFVSGHLTLAKETGAPIVFGPNANPNFEAIIAKDNQEFKLGEVTIKVLHTPGHTMESTTYLLKDKDGKDHAIFSGDTLFLGDVGRPDLAQKMGVLTERDLAGFLYDSLREKIMPLADDVIVYPAHGAGSACGKNMMKETVDTLGNQKKMNYALRADMTKEEFIEEVTDGLLPPPQYFPLNVKMNKEGYEDIDQILERGTRALSPKAFEAAANETGAIVLDVRNAANFAKGHIPRSIFIGLDGSFAPWVGALIADVQQPILLVAPKGLEEEAVTRLSRVGFDNTLGYLEGGFEAWKKASMEYDTVSQVDASELKSQMEKENIPVFDVRKNSEYLSEHVLEAHNTPLDYLNDYLAEFPDHDTFYVHCAGGYRSMIAASILKSRGIHNLIDVKGGFKAINEVGIPVSEYVCPSTL</sequence>
<dbReference type="Gene3D" id="3.60.15.10">
    <property type="entry name" value="Ribonuclease Z/Hydroxyacylglutathione hydrolase-like"/>
    <property type="match status" value="1"/>
</dbReference>
<dbReference type="CDD" id="cd07724">
    <property type="entry name" value="POD-like_MBL-fold"/>
    <property type="match status" value="1"/>
</dbReference>
<evidence type="ECO:0000259" key="2">
    <source>
        <dbReference type="PROSITE" id="PS50206"/>
    </source>
</evidence>
<evidence type="ECO:0000313" key="3">
    <source>
        <dbReference type="EMBL" id="MEE1973331.1"/>
    </source>
</evidence>
<dbReference type="InterPro" id="IPR036866">
    <property type="entry name" value="RibonucZ/Hydroxyglut_hydro"/>
</dbReference>
<evidence type="ECO:0000313" key="4">
    <source>
        <dbReference type="Proteomes" id="UP001343698"/>
    </source>
</evidence>
<dbReference type="SMART" id="SM00849">
    <property type="entry name" value="Lactamase_B"/>
    <property type="match status" value="1"/>
</dbReference>
<dbReference type="Gene3D" id="3.40.250.10">
    <property type="entry name" value="Rhodanese-like domain"/>
    <property type="match status" value="2"/>
</dbReference>
<dbReference type="RefSeq" id="WP_272637428.1">
    <property type="nucleotide sequence ID" value="NZ_JAZDDF010000006.1"/>
</dbReference>
<keyword evidence="1" id="KW-0479">Metal-binding</keyword>
<dbReference type="InterPro" id="IPR051682">
    <property type="entry name" value="Mito_Persulfide_Diox"/>
</dbReference>
<comment type="caution">
    <text evidence="3">The sequence shown here is derived from an EMBL/GenBank/DDBJ whole genome shotgun (WGS) entry which is preliminary data.</text>
</comment>
<accession>A0ABU7IKK8</accession>
<dbReference type="PROSITE" id="PS50206">
    <property type="entry name" value="RHODANESE_3"/>
    <property type="match status" value="2"/>
</dbReference>
<protein>
    <submittedName>
        <fullName evidence="3">MBL fold metallo-hydrolase</fullName>
    </submittedName>
</protein>
<dbReference type="InterPro" id="IPR001763">
    <property type="entry name" value="Rhodanese-like_dom"/>
</dbReference>
<dbReference type="SMART" id="SM00450">
    <property type="entry name" value="RHOD"/>
    <property type="match status" value="2"/>
</dbReference>
<gene>
    <name evidence="3" type="ORF">V1H85_12790</name>
</gene>